<evidence type="ECO:0000313" key="2">
    <source>
        <dbReference type="Proteomes" id="UP001239111"/>
    </source>
</evidence>
<keyword evidence="2" id="KW-1185">Reference proteome</keyword>
<gene>
    <name evidence="1" type="ORF">QAD02_019173</name>
</gene>
<dbReference type="Proteomes" id="UP001239111">
    <property type="component" value="Chromosome 1"/>
</dbReference>
<accession>A0ACC2PKN2</accession>
<sequence length="295" mass="33012">MSQKRKLEADGNQKLKRSRLTDYFQPAVAKSGIHDALRDIEENEGPSNSSILDSDSNGAESNSFHRTEVQMPPIVKHSSSNNASTPDPVSDDICQPSLETLPPASSECVSDNFRMQASESYGFGDYVRQTLSAEMKKQLLLNPWSPPPGYIFPYSTHNKRDKIEKRYASSKHLETHSWLVYSHTKRGYFCKYCPFLVNSSLGGSCKNVPLKKFVTQPLTNFSKVCGKTGDFICHSESEYHKNASAAAKDFLYSIKTINIKFNSSSHPVMPVSKTSCKNNQAPHTKSIVWFIKDPS</sequence>
<name>A0ACC2PKN2_9HYME</name>
<dbReference type="EMBL" id="CM056741">
    <property type="protein sequence ID" value="KAJ8683381.1"/>
    <property type="molecule type" value="Genomic_DNA"/>
</dbReference>
<evidence type="ECO:0000313" key="1">
    <source>
        <dbReference type="EMBL" id="KAJ8683381.1"/>
    </source>
</evidence>
<reference evidence="1" key="1">
    <citation type="submission" date="2023-04" db="EMBL/GenBank/DDBJ databases">
        <title>A chromosome-level genome assembly of the parasitoid wasp Eretmocerus hayati.</title>
        <authorList>
            <person name="Zhong Y."/>
            <person name="Liu S."/>
            <person name="Liu Y."/>
        </authorList>
    </citation>
    <scope>NUCLEOTIDE SEQUENCE</scope>
    <source>
        <strain evidence="1">ZJU_SS_LIU_2023</strain>
    </source>
</reference>
<protein>
    <submittedName>
        <fullName evidence="1">Uncharacterized protein</fullName>
    </submittedName>
</protein>
<comment type="caution">
    <text evidence="1">The sequence shown here is derived from an EMBL/GenBank/DDBJ whole genome shotgun (WGS) entry which is preliminary data.</text>
</comment>
<proteinExistence type="predicted"/>
<organism evidence="1 2">
    <name type="scientific">Eretmocerus hayati</name>
    <dbReference type="NCBI Taxonomy" id="131215"/>
    <lineage>
        <taxon>Eukaryota</taxon>
        <taxon>Metazoa</taxon>
        <taxon>Ecdysozoa</taxon>
        <taxon>Arthropoda</taxon>
        <taxon>Hexapoda</taxon>
        <taxon>Insecta</taxon>
        <taxon>Pterygota</taxon>
        <taxon>Neoptera</taxon>
        <taxon>Endopterygota</taxon>
        <taxon>Hymenoptera</taxon>
        <taxon>Apocrita</taxon>
        <taxon>Proctotrupomorpha</taxon>
        <taxon>Chalcidoidea</taxon>
        <taxon>Aphelinidae</taxon>
        <taxon>Aphelininae</taxon>
        <taxon>Eretmocerus</taxon>
    </lineage>
</organism>